<gene>
    <name evidence="2" type="ORF">IX92_08500</name>
    <name evidence="3" type="ORF">TW71_01720</name>
</gene>
<evidence type="ECO:0000313" key="4">
    <source>
        <dbReference type="Proteomes" id="UP000030081"/>
    </source>
</evidence>
<dbReference type="EMBL" id="JXXR01000001">
    <property type="protein sequence ID" value="KJY77774.1"/>
    <property type="molecule type" value="Genomic_DNA"/>
</dbReference>
<protein>
    <recommendedName>
        <fullName evidence="5">Lipoprotein</fullName>
    </recommendedName>
</protein>
<keyword evidence="4" id="KW-1185">Reference proteome</keyword>
<organism evidence="3">
    <name type="scientific">Vibrio coralliilyticus</name>
    <dbReference type="NCBI Taxonomy" id="190893"/>
    <lineage>
        <taxon>Bacteria</taxon>
        <taxon>Pseudomonadati</taxon>
        <taxon>Pseudomonadota</taxon>
        <taxon>Gammaproteobacteria</taxon>
        <taxon>Vibrionales</taxon>
        <taxon>Vibrionaceae</taxon>
        <taxon>Vibrio</taxon>
    </lineage>
</organism>
<dbReference type="KEGG" id="vct:JV59_30015"/>
<dbReference type="Proteomes" id="UP000030081">
    <property type="component" value="Chromosome 1"/>
</dbReference>
<reference evidence="3" key="2">
    <citation type="journal article" date="2015" name="BMC Genomics">
        <title>Genome mining reveals unlocked bioactive potential of marine Gram-negative bacteria.</title>
        <authorList>
            <person name="Machado H."/>
            <person name="Sonnenschein E.C."/>
            <person name="Melchiorsen J."/>
            <person name="Gram L."/>
        </authorList>
    </citation>
    <scope>NUCLEOTIDE SEQUENCE</scope>
    <source>
        <strain evidence="3">S2052</strain>
    </source>
</reference>
<dbReference type="EMBL" id="CP009617">
    <property type="protein sequence ID" value="AIW19087.1"/>
    <property type="molecule type" value="Genomic_DNA"/>
</dbReference>
<dbReference type="KEGG" id="vcy:IX92_08500"/>
<sequence length="321" mass="34511">MKRGILVAACLASLTACSSSNQLTVFDGLTYTAKNEGGINDPIRFYPLQTTQISLDGQLTYQIGDLCYSDRNRSPMTSNCFNHSSRNNPVNATVIKHEYKSDSKGPIAISALSFNLNQALTDATFNLATCNEKECQNALTSSSKSINKAANTLQAELNRTNVRVYNWSDTIKHSADSGSESLKASGESATQGITIVNGYSINELKISCINSKAITASKSDHLKVVTKTIAADSISFINTQSKISELAATLDAKEIAQDLKGFSKELLALELSLKSASTISSMGMLHKTGTVVGPANNSKASTYLAVLTDLEDLREHFPECE</sequence>
<feature type="signal peptide" evidence="1">
    <location>
        <begin position="1"/>
        <end position="18"/>
    </location>
</feature>
<evidence type="ECO:0000313" key="3">
    <source>
        <dbReference type="EMBL" id="KJY77774.1"/>
    </source>
</evidence>
<dbReference type="RefSeq" id="WP_021458701.1">
    <property type="nucleotide sequence ID" value="NZ_CP009264.1"/>
</dbReference>
<evidence type="ECO:0000313" key="2">
    <source>
        <dbReference type="EMBL" id="AIW19087.1"/>
    </source>
</evidence>
<dbReference type="PROSITE" id="PS51257">
    <property type="entry name" value="PROKAR_LIPOPROTEIN"/>
    <property type="match status" value="1"/>
</dbReference>
<dbReference type="AlphaFoldDB" id="A0A7Y4DXV2"/>
<evidence type="ECO:0008006" key="5">
    <source>
        <dbReference type="Google" id="ProtNLM"/>
    </source>
</evidence>
<accession>A0A7Y4DXV2</accession>
<proteinExistence type="predicted"/>
<feature type="chain" id="PRO_5044662314" description="Lipoprotein" evidence="1">
    <location>
        <begin position="19"/>
        <end position="321"/>
    </location>
</feature>
<name>A0A7Y4DXV2_9VIBR</name>
<reference evidence="2 4" key="1">
    <citation type="submission" date="2014-10" db="EMBL/GenBank/DDBJ databases">
        <title>The Complete Genome Sequence for the Shellfish Pathogen Vibrio coralliilyticus RE98 Isolated from a Shellfish Hatchery.</title>
        <authorList>
            <person name="Richards G.P."/>
            <person name="Bono J.L."/>
            <person name="Watson M.A."/>
            <person name="Needleman D.S."/>
        </authorList>
    </citation>
    <scope>NUCLEOTIDE SEQUENCE [LARGE SCALE GENOMIC DNA]</scope>
    <source>
        <strain evidence="2 4">RE98</strain>
    </source>
</reference>
<evidence type="ECO:0000256" key="1">
    <source>
        <dbReference type="SAM" id="SignalP"/>
    </source>
</evidence>
<keyword evidence="1" id="KW-0732">Signal</keyword>